<feature type="active site" description="Charge relay system" evidence="9 10">
    <location>
        <position position="535"/>
    </location>
</feature>
<reference evidence="15" key="1">
    <citation type="submission" date="2020-03" db="EMBL/GenBank/DDBJ databases">
        <title>A high-quality chromosome-level genome assembly of a woody plant with both climbing and erect habits, Rhamnella rubrinervis.</title>
        <authorList>
            <person name="Lu Z."/>
            <person name="Yang Y."/>
            <person name="Zhu X."/>
            <person name="Sun Y."/>
        </authorList>
    </citation>
    <scope>NUCLEOTIDE SEQUENCE</scope>
    <source>
        <strain evidence="15">BYM</strain>
        <tissue evidence="15">Leaf</tissue>
    </source>
</reference>
<dbReference type="OrthoDB" id="206201at2759"/>
<dbReference type="InterPro" id="IPR036852">
    <property type="entry name" value="Peptidase_S8/S53_dom_sf"/>
</dbReference>
<keyword evidence="16" id="KW-1185">Reference proteome</keyword>
<feature type="active site" description="Charge relay system" evidence="9 10">
    <location>
        <position position="212"/>
    </location>
</feature>
<dbReference type="FunFam" id="3.30.70.80:FF:000003">
    <property type="entry name" value="Subtilisin-like protease SBT1.9"/>
    <property type="match status" value="1"/>
</dbReference>
<protein>
    <recommendedName>
        <fullName evidence="17">Subtilisin-like protease SBT1.9</fullName>
    </recommendedName>
</protein>
<feature type="domain" description="Peptidase S8/S53" evidence="12">
    <location>
        <begin position="132"/>
        <end position="572"/>
    </location>
</feature>
<keyword evidence="8" id="KW-0325">Glycoprotein</keyword>
<dbReference type="GO" id="GO:0006508">
    <property type="term" value="P:proteolysis"/>
    <property type="evidence" value="ECO:0007669"/>
    <property type="project" value="UniProtKB-KW"/>
</dbReference>
<gene>
    <name evidence="15" type="ORF">FNV43_RR17244</name>
</gene>
<accession>A0A8K0GUM9</accession>
<dbReference type="Proteomes" id="UP000796880">
    <property type="component" value="Unassembled WGS sequence"/>
</dbReference>
<feature type="signal peptide" evidence="11">
    <location>
        <begin position="1"/>
        <end position="21"/>
    </location>
</feature>
<dbReference type="Pfam" id="PF05922">
    <property type="entry name" value="Inhibitor_I9"/>
    <property type="match status" value="1"/>
</dbReference>
<dbReference type="PROSITE" id="PS00138">
    <property type="entry name" value="SUBTILASE_SER"/>
    <property type="match status" value="1"/>
</dbReference>
<name>A0A8K0GUM9_9ROSA</name>
<evidence type="ECO:0000256" key="3">
    <source>
        <dbReference type="ARBA" id="ARBA00022525"/>
    </source>
</evidence>
<evidence type="ECO:0000259" key="12">
    <source>
        <dbReference type="Pfam" id="PF00082"/>
    </source>
</evidence>
<dbReference type="Pfam" id="PF00082">
    <property type="entry name" value="Peptidase_S8"/>
    <property type="match status" value="1"/>
</dbReference>
<comment type="subcellular location">
    <subcellularLocation>
        <location evidence="1">Secreted</location>
    </subcellularLocation>
</comment>
<evidence type="ECO:0000256" key="8">
    <source>
        <dbReference type="ARBA" id="ARBA00023180"/>
    </source>
</evidence>
<comment type="similarity">
    <text evidence="2 10">Belongs to the peptidase S8 family.</text>
</comment>
<evidence type="ECO:0000256" key="9">
    <source>
        <dbReference type="PIRSR" id="PIRSR615500-1"/>
    </source>
</evidence>
<dbReference type="Gene3D" id="3.30.70.80">
    <property type="entry name" value="Peptidase S8 propeptide/proteinase inhibitor I9"/>
    <property type="match status" value="1"/>
</dbReference>
<evidence type="ECO:0000256" key="4">
    <source>
        <dbReference type="ARBA" id="ARBA00022670"/>
    </source>
</evidence>
<feature type="domain" description="Inhibitor I9" evidence="13">
    <location>
        <begin position="28"/>
        <end position="109"/>
    </location>
</feature>
<dbReference type="GO" id="GO:0009609">
    <property type="term" value="P:response to symbiotic bacterium"/>
    <property type="evidence" value="ECO:0007669"/>
    <property type="project" value="UniProtKB-ARBA"/>
</dbReference>
<evidence type="ECO:0000256" key="2">
    <source>
        <dbReference type="ARBA" id="ARBA00011073"/>
    </source>
</evidence>
<evidence type="ECO:0000256" key="11">
    <source>
        <dbReference type="SAM" id="SignalP"/>
    </source>
</evidence>
<dbReference type="CDD" id="cd04852">
    <property type="entry name" value="Peptidases_S8_3"/>
    <property type="match status" value="1"/>
</dbReference>
<dbReference type="SUPFAM" id="SSF52743">
    <property type="entry name" value="Subtilisin-like"/>
    <property type="match status" value="1"/>
</dbReference>
<organism evidence="15 16">
    <name type="scientific">Rhamnella rubrinervis</name>
    <dbReference type="NCBI Taxonomy" id="2594499"/>
    <lineage>
        <taxon>Eukaryota</taxon>
        <taxon>Viridiplantae</taxon>
        <taxon>Streptophyta</taxon>
        <taxon>Embryophyta</taxon>
        <taxon>Tracheophyta</taxon>
        <taxon>Spermatophyta</taxon>
        <taxon>Magnoliopsida</taxon>
        <taxon>eudicotyledons</taxon>
        <taxon>Gunneridae</taxon>
        <taxon>Pentapetalae</taxon>
        <taxon>rosids</taxon>
        <taxon>fabids</taxon>
        <taxon>Rosales</taxon>
        <taxon>Rhamnaceae</taxon>
        <taxon>rhamnoid group</taxon>
        <taxon>Rhamneae</taxon>
        <taxon>Rhamnella</taxon>
    </lineage>
</organism>
<dbReference type="InterPro" id="IPR045051">
    <property type="entry name" value="SBT"/>
</dbReference>
<dbReference type="PRINTS" id="PR00723">
    <property type="entry name" value="SUBTILISIN"/>
</dbReference>
<dbReference type="PROSITE" id="PS51892">
    <property type="entry name" value="SUBTILASE"/>
    <property type="match status" value="1"/>
</dbReference>
<evidence type="ECO:0000313" key="15">
    <source>
        <dbReference type="EMBL" id="KAF3438969.1"/>
    </source>
</evidence>
<dbReference type="FunFam" id="3.40.50.200:FF:000006">
    <property type="entry name" value="Subtilisin-like protease SBT1.5"/>
    <property type="match status" value="1"/>
</dbReference>
<evidence type="ECO:0008006" key="17">
    <source>
        <dbReference type="Google" id="ProtNLM"/>
    </source>
</evidence>
<dbReference type="Gene3D" id="2.60.40.2310">
    <property type="match status" value="1"/>
</dbReference>
<evidence type="ECO:0000313" key="16">
    <source>
        <dbReference type="Proteomes" id="UP000796880"/>
    </source>
</evidence>
<sequence>MATLNLLVLCIILFASSCVYSISSEPRTYIVHMDSSAMPRAFSRHQSWYSATLSSISDNSRTPTSSKLIHTYTNSIHGFTAKLTLSELEALQNFPGYISSTPDRSLQLHTTRTSQFIGLSPSSGAWPASRYGEGVIIGLVDTGIWPESESFNDQGMSKVPSRWKGKCVEGTQFNSSLCNKKLIGARFYNEGYIANNPGVNITMNSTRDSEGHGTHTSSTAAGSFVVGASYFGYGNGTARGMAPKARIAAYKVIWNRGLYSSDVLAAIDQAIEDGVDILSISIGLGLDDDYFLEVDTIAVATFAAMKKGIFVAVSAGNDGPLLGNLINGAPWMVTVGAGTVDREFEGTLSLGDGVRISFVSLYPGNYSSGQVPIVFLDGCEDVKELKKHRNKIVVCKDNLSISDQAEKVESAKIYGGVFITNITLSDYYTRSSFLAAFIGLQDGQKVINYIKSSTSNNVTPKGTLEFRNTATETKPAPKVDGYSSRGPFFSCPSVLKPDLIAPGSSILASWSPISWVAKVRSQFLFSNFNIDSGTSMATPHVAGVAALIKAVHVDWSPAAIRSALMTTANPLDNAQSPIKDVYPDGNQIASPLEIGAGHIDPNRAIDPGLVYEATTEDYIELLCAMNYTAKQIRIISGSVHSCSVNQSLDLNYPSFIAYFNGDDSTSEARVVREFRRTVTNVGEEKSSYTANLTSMAGFYVKVEPERLAFKQKYEKLNYKLTLKGPKVLKDEVVQGSLTWVEDGGKYSVRSPILATNIDPKSLRD</sequence>
<keyword evidence="3" id="KW-0964">Secreted</keyword>
<dbReference type="PANTHER" id="PTHR10795">
    <property type="entry name" value="PROPROTEIN CONVERTASE SUBTILISIN/KEXIN"/>
    <property type="match status" value="1"/>
</dbReference>
<proteinExistence type="inferred from homology"/>
<dbReference type="EMBL" id="VOIH02000008">
    <property type="protein sequence ID" value="KAF3438969.1"/>
    <property type="molecule type" value="Genomic_DNA"/>
</dbReference>
<dbReference type="InterPro" id="IPR041469">
    <property type="entry name" value="Subtilisin-like_FN3"/>
</dbReference>
<feature type="active site" description="Charge relay system" evidence="9 10">
    <location>
        <position position="141"/>
    </location>
</feature>
<evidence type="ECO:0000256" key="6">
    <source>
        <dbReference type="ARBA" id="ARBA00022801"/>
    </source>
</evidence>
<keyword evidence="5 11" id="KW-0732">Signal</keyword>
<dbReference type="InterPro" id="IPR034197">
    <property type="entry name" value="Peptidases_S8_3"/>
</dbReference>
<feature type="domain" description="Subtilisin-like protease fibronectin type-III" evidence="14">
    <location>
        <begin position="649"/>
        <end position="753"/>
    </location>
</feature>
<dbReference type="GO" id="GO:0004252">
    <property type="term" value="F:serine-type endopeptidase activity"/>
    <property type="evidence" value="ECO:0007669"/>
    <property type="project" value="UniProtKB-UniRule"/>
</dbReference>
<dbReference type="Pfam" id="PF17766">
    <property type="entry name" value="fn3_6"/>
    <property type="match status" value="1"/>
</dbReference>
<dbReference type="Gene3D" id="3.40.50.200">
    <property type="entry name" value="Peptidase S8/S53 domain"/>
    <property type="match status" value="1"/>
</dbReference>
<dbReference type="InterPro" id="IPR023828">
    <property type="entry name" value="Peptidase_S8_Ser-AS"/>
</dbReference>
<dbReference type="InterPro" id="IPR010259">
    <property type="entry name" value="S8pro/Inhibitor_I9"/>
</dbReference>
<evidence type="ECO:0000259" key="14">
    <source>
        <dbReference type="Pfam" id="PF17766"/>
    </source>
</evidence>
<keyword evidence="4 10" id="KW-0645">Protease</keyword>
<dbReference type="Gene3D" id="3.50.30.30">
    <property type="match status" value="1"/>
</dbReference>
<dbReference type="InterPro" id="IPR015500">
    <property type="entry name" value="Peptidase_S8_subtilisin-rel"/>
</dbReference>
<dbReference type="CDD" id="cd02120">
    <property type="entry name" value="PA_subtilisin_like"/>
    <property type="match status" value="1"/>
</dbReference>
<dbReference type="InterPro" id="IPR037045">
    <property type="entry name" value="S8pro/Inhibitor_I9_sf"/>
</dbReference>
<feature type="chain" id="PRO_5035421132" description="Subtilisin-like protease SBT1.9" evidence="11">
    <location>
        <begin position="22"/>
        <end position="764"/>
    </location>
</feature>
<evidence type="ECO:0000256" key="1">
    <source>
        <dbReference type="ARBA" id="ARBA00004613"/>
    </source>
</evidence>
<dbReference type="InterPro" id="IPR000209">
    <property type="entry name" value="Peptidase_S8/S53_dom"/>
</dbReference>
<dbReference type="GO" id="GO:0005576">
    <property type="term" value="C:extracellular region"/>
    <property type="evidence" value="ECO:0007669"/>
    <property type="project" value="UniProtKB-SubCell"/>
</dbReference>
<evidence type="ECO:0000259" key="13">
    <source>
        <dbReference type="Pfam" id="PF05922"/>
    </source>
</evidence>
<keyword evidence="6 10" id="KW-0378">Hydrolase</keyword>
<evidence type="ECO:0000256" key="10">
    <source>
        <dbReference type="PROSITE-ProRule" id="PRU01240"/>
    </source>
</evidence>
<comment type="caution">
    <text evidence="15">The sequence shown here is derived from an EMBL/GenBank/DDBJ whole genome shotgun (WGS) entry which is preliminary data.</text>
</comment>
<dbReference type="AlphaFoldDB" id="A0A8K0GUM9"/>
<keyword evidence="7 10" id="KW-0720">Serine protease</keyword>
<evidence type="ECO:0000256" key="7">
    <source>
        <dbReference type="ARBA" id="ARBA00022825"/>
    </source>
</evidence>
<evidence type="ECO:0000256" key="5">
    <source>
        <dbReference type="ARBA" id="ARBA00022729"/>
    </source>
</evidence>